<evidence type="ECO:0000256" key="2">
    <source>
        <dbReference type="SAM" id="MobiDB-lite"/>
    </source>
</evidence>
<dbReference type="AlphaFoldDB" id="F9WPG2"/>
<sequence>MDPLMSCTVSSHKVIISQEFLAMYRQQAFRGPSSSEDRHSQYAMDTCSSMHGDFVNEPRSANSLHLALSSDPLSCHTSLPCDTSEKVTPVQGSLMQEGAWREDCAPEFPCVKRESDATEGEVDMKSLKRHSTTGTPTVGRRSGRLTKCRTPSLSLRNKPVQSQQAPAEASAHSASVPSLSSTCHEIDGAVQQLVSAAISVFPVIGTRAADLSQAGVDEWGVARDILLFIEQNLEEWARASRECGDVAAVGGMLSQLLTNVEFDQGGWYLVLTKLIERLRKNQILQQRLRTERERRIAALQQELEALSCVASKAVEDRKACERRCAQLEQALAQVMERHTTQETIVEQSQGSRRDPCGGACKQNMVSDVKDPYPSVNGDPSASFIKKRHKGSVAAPLSVAEGVGNFPNCVSGFVSDGANEAMSCPLAVDGDVLVPPSSAQPPMEDRELSTSFETSNMVHMEAIAHTGRADAEKIELEKQVRSLQGEVERLRHALSSALSVGSSAFPTGRHVGGD</sequence>
<evidence type="ECO:0000313" key="3">
    <source>
        <dbReference type="EMBL" id="CCD19439.1"/>
    </source>
</evidence>
<gene>
    <name evidence="3" type="ORF">TvY486_0021410</name>
</gene>
<name>F9WPG2_TRYVY</name>
<proteinExistence type="predicted"/>
<dbReference type="Proteomes" id="UP000009027">
    <property type="component" value="Unassembled WGS sequence"/>
</dbReference>
<protein>
    <submittedName>
        <fullName evidence="3">Uncharacterized protein</fullName>
    </submittedName>
</protein>
<evidence type="ECO:0000256" key="1">
    <source>
        <dbReference type="SAM" id="Coils"/>
    </source>
</evidence>
<feature type="region of interest" description="Disordered" evidence="2">
    <location>
        <begin position="115"/>
        <end position="173"/>
    </location>
</feature>
<dbReference type="VEuPathDB" id="TriTrypDB:TvY486_0021410"/>
<organism evidence="3 4">
    <name type="scientific">Trypanosoma vivax (strain Y486)</name>
    <dbReference type="NCBI Taxonomy" id="1055687"/>
    <lineage>
        <taxon>Eukaryota</taxon>
        <taxon>Discoba</taxon>
        <taxon>Euglenozoa</taxon>
        <taxon>Kinetoplastea</taxon>
        <taxon>Metakinetoplastina</taxon>
        <taxon>Trypanosomatida</taxon>
        <taxon>Trypanosomatidae</taxon>
        <taxon>Trypanosoma</taxon>
        <taxon>Duttonella</taxon>
    </lineage>
</organism>
<accession>F9WPG2</accession>
<dbReference type="EMBL" id="CAEX01003416">
    <property type="protein sequence ID" value="CCD19439.1"/>
    <property type="molecule type" value="Genomic_DNA"/>
</dbReference>
<keyword evidence="1" id="KW-0175">Coiled coil</keyword>
<evidence type="ECO:0000313" key="4">
    <source>
        <dbReference type="Proteomes" id="UP000009027"/>
    </source>
</evidence>
<keyword evidence="4" id="KW-1185">Reference proteome</keyword>
<reference evidence="3 4" key="1">
    <citation type="journal article" date="2012" name="Proc. Natl. Acad. Sci. U.S.A.">
        <title>Antigenic diversity is generated by distinct evolutionary mechanisms in African trypanosome species.</title>
        <authorList>
            <person name="Jackson A.P."/>
            <person name="Berry A."/>
            <person name="Aslett M."/>
            <person name="Allison H.C."/>
            <person name="Burton P."/>
            <person name="Vavrova-Anderson J."/>
            <person name="Brown R."/>
            <person name="Browne H."/>
            <person name="Corton N."/>
            <person name="Hauser H."/>
            <person name="Gamble J."/>
            <person name="Gilderthorp R."/>
            <person name="Marcello L."/>
            <person name="McQuillan J."/>
            <person name="Otto T.D."/>
            <person name="Quail M.A."/>
            <person name="Sanders M.J."/>
            <person name="van Tonder A."/>
            <person name="Ginger M.L."/>
            <person name="Field M.C."/>
            <person name="Barry J.D."/>
            <person name="Hertz-Fowler C."/>
            <person name="Berriman M."/>
        </authorList>
    </citation>
    <scope>NUCLEOTIDE SEQUENCE</scope>
    <source>
        <strain evidence="3 4">Y486</strain>
    </source>
</reference>
<feature type="compositionally biased region" description="Polar residues" evidence="2">
    <location>
        <begin position="149"/>
        <end position="165"/>
    </location>
</feature>
<feature type="compositionally biased region" description="Basic and acidic residues" evidence="2">
    <location>
        <begin position="115"/>
        <end position="126"/>
    </location>
</feature>
<feature type="coiled-coil region" evidence="1">
    <location>
        <begin position="289"/>
        <end position="337"/>
    </location>
</feature>